<evidence type="ECO:0000256" key="5">
    <source>
        <dbReference type="ARBA" id="ARBA00022989"/>
    </source>
</evidence>
<comment type="caution">
    <text evidence="9">The sequence shown here is derived from an EMBL/GenBank/DDBJ whole genome shotgun (WGS) entry which is preliminary data.</text>
</comment>
<dbReference type="GO" id="GO:0005886">
    <property type="term" value="C:plasma membrane"/>
    <property type="evidence" value="ECO:0007669"/>
    <property type="project" value="UniProtKB-SubCell"/>
</dbReference>
<evidence type="ECO:0000256" key="8">
    <source>
        <dbReference type="SAM" id="Phobius"/>
    </source>
</evidence>
<feature type="transmembrane region" description="Helical" evidence="8">
    <location>
        <begin position="12"/>
        <end position="33"/>
    </location>
</feature>
<keyword evidence="3" id="KW-0808">Transferase</keyword>
<keyword evidence="2" id="KW-1003">Cell membrane</keyword>
<feature type="transmembrane region" description="Helical" evidence="8">
    <location>
        <begin position="306"/>
        <end position="333"/>
    </location>
</feature>
<feature type="transmembrane region" description="Helical" evidence="8">
    <location>
        <begin position="95"/>
        <end position="118"/>
    </location>
</feature>
<dbReference type="Pfam" id="PF09594">
    <property type="entry name" value="GT87"/>
    <property type="match status" value="1"/>
</dbReference>
<comment type="similarity">
    <text evidence="7">Belongs to the glycosyltransferase 87 family.</text>
</comment>
<dbReference type="EMBL" id="JAMYWC010000003">
    <property type="protein sequence ID" value="MCP1172597.1"/>
    <property type="molecule type" value="Genomic_DNA"/>
</dbReference>
<evidence type="ECO:0000256" key="4">
    <source>
        <dbReference type="ARBA" id="ARBA00022692"/>
    </source>
</evidence>
<evidence type="ECO:0000256" key="1">
    <source>
        <dbReference type="ARBA" id="ARBA00004651"/>
    </source>
</evidence>
<name>A0AA41WSM6_9RALS</name>
<protein>
    <submittedName>
        <fullName evidence="9">DUF2029 domain-containing protein</fullName>
    </submittedName>
</protein>
<evidence type="ECO:0000313" key="9">
    <source>
        <dbReference type="EMBL" id="MCP1172597.1"/>
    </source>
</evidence>
<dbReference type="InterPro" id="IPR018584">
    <property type="entry name" value="GT87"/>
</dbReference>
<sequence>MSAMDSGRLARRLTVYAMAALVLQVLALMIWGIRFYVLHDWTAPMLGYDFSVFWSAARVAIEHNAAAVFSAQWMQPMEESLRHQLGYSPWPYPPTFLLAVILFGLLPFGVAVILYFVLGLSAYGAMLVRINRNVDRAWLPWVAAFPGVPVALGLGQNSLLTVSAAGAALALLETNAGVAGLCIAILVIKPQFGVLFPLALVCGRQWKVLVVAGLCTLAFVGGSVAIFGVDAWRAFAAYLPEFSQIAVEHGGRDMWIGMPTVFAVSRSVGLPVSVAYVVHGLVAAPAVIVMTFLWTKRARFELRATAFVVATLLMQPYIMFYDLVWLILPIVFLMRDAKVQALNRLEWILLAAAWLAPLQGVLAAYVGRYLQVLPTVLVALLVMAVRRHFASVAICTRSADCLADHVAGVSRVV</sequence>
<evidence type="ECO:0000256" key="3">
    <source>
        <dbReference type="ARBA" id="ARBA00022679"/>
    </source>
</evidence>
<reference evidence="10" key="1">
    <citation type="journal article" date="2023" name="Front. Microbiol.">
        <title>Ralstonia chuxiongensis sp. nov., Ralstonia mojiangensis sp. nov., and Ralstonia soli sp. nov., isolated from tobacco fields, are three novel species in the family Burkholderiaceae.</title>
        <authorList>
            <person name="Lu C.H."/>
            <person name="Zhang Y.Y."/>
            <person name="Jiang N."/>
            <person name="Chen W."/>
            <person name="Shao X."/>
            <person name="Zhao Z.M."/>
            <person name="Lu W.L."/>
            <person name="Hu X."/>
            <person name="Xi Y.X."/>
            <person name="Zou S.Y."/>
            <person name="Wei Q.J."/>
            <person name="Lin Z.L."/>
            <person name="Gong L."/>
            <person name="Gai X.T."/>
            <person name="Zhang L.Q."/>
            <person name="Li J.Y."/>
            <person name="Jin Y."/>
            <person name="Xia Z.Y."/>
        </authorList>
    </citation>
    <scope>NUCLEOTIDE SEQUENCE [LARGE SCALE GENOMIC DNA]</scope>
    <source>
        <strain evidence="10">21YRMH01-3</strain>
    </source>
</reference>
<proteinExistence type="inferred from homology"/>
<organism evidence="9 10">
    <name type="scientific">Ralstonia chuxiongensis</name>
    <dbReference type="NCBI Taxonomy" id="2957504"/>
    <lineage>
        <taxon>Bacteria</taxon>
        <taxon>Pseudomonadati</taxon>
        <taxon>Pseudomonadota</taxon>
        <taxon>Betaproteobacteria</taxon>
        <taxon>Burkholderiales</taxon>
        <taxon>Burkholderiaceae</taxon>
        <taxon>Ralstonia</taxon>
    </lineage>
</organism>
<feature type="transmembrane region" description="Helical" evidence="8">
    <location>
        <begin position="138"/>
        <end position="155"/>
    </location>
</feature>
<keyword evidence="6 8" id="KW-0472">Membrane</keyword>
<gene>
    <name evidence="9" type="ORF">NKG59_09515</name>
</gene>
<feature type="transmembrane region" description="Helical" evidence="8">
    <location>
        <begin position="167"/>
        <end position="188"/>
    </location>
</feature>
<dbReference type="AlphaFoldDB" id="A0AA41WSM6"/>
<keyword evidence="5 8" id="KW-1133">Transmembrane helix</keyword>
<feature type="transmembrane region" description="Helical" evidence="8">
    <location>
        <begin position="274"/>
        <end position="294"/>
    </location>
</feature>
<dbReference type="RefSeq" id="WP_253536530.1">
    <property type="nucleotide sequence ID" value="NZ_JAMYWC010000003.1"/>
</dbReference>
<feature type="transmembrane region" description="Helical" evidence="8">
    <location>
        <begin position="208"/>
        <end position="229"/>
    </location>
</feature>
<keyword evidence="10" id="KW-1185">Reference proteome</keyword>
<dbReference type="GO" id="GO:0016758">
    <property type="term" value="F:hexosyltransferase activity"/>
    <property type="evidence" value="ECO:0007669"/>
    <property type="project" value="InterPro"/>
</dbReference>
<evidence type="ECO:0000256" key="2">
    <source>
        <dbReference type="ARBA" id="ARBA00022475"/>
    </source>
</evidence>
<feature type="transmembrane region" description="Helical" evidence="8">
    <location>
        <begin position="345"/>
        <end position="366"/>
    </location>
</feature>
<dbReference type="Proteomes" id="UP001162793">
    <property type="component" value="Unassembled WGS sequence"/>
</dbReference>
<evidence type="ECO:0000256" key="6">
    <source>
        <dbReference type="ARBA" id="ARBA00023136"/>
    </source>
</evidence>
<keyword evidence="4 8" id="KW-0812">Transmembrane</keyword>
<evidence type="ECO:0000256" key="7">
    <source>
        <dbReference type="ARBA" id="ARBA00024033"/>
    </source>
</evidence>
<accession>A0AA41WSM6</accession>
<comment type="subcellular location">
    <subcellularLocation>
        <location evidence="1">Cell membrane</location>
        <topology evidence="1">Multi-pass membrane protein</topology>
    </subcellularLocation>
</comment>
<evidence type="ECO:0000313" key="10">
    <source>
        <dbReference type="Proteomes" id="UP001162793"/>
    </source>
</evidence>